<dbReference type="InterPro" id="IPR052514">
    <property type="entry name" value="SAM-dependent_MTase"/>
</dbReference>
<evidence type="ECO:0000313" key="5">
    <source>
        <dbReference type="Proteomes" id="UP000440125"/>
    </source>
</evidence>
<dbReference type="InterPro" id="IPR056743">
    <property type="entry name" value="TRM5-TYW2-like_MTfase"/>
</dbReference>
<dbReference type="GO" id="GO:0008168">
    <property type="term" value="F:methyltransferase activity"/>
    <property type="evidence" value="ECO:0007669"/>
    <property type="project" value="UniProtKB-KW"/>
</dbReference>
<dbReference type="Gene3D" id="3.40.50.150">
    <property type="entry name" value="Vaccinia Virus protein VP39"/>
    <property type="match status" value="1"/>
</dbReference>
<dbReference type="InterPro" id="IPR029063">
    <property type="entry name" value="SAM-dependent_MTases_sf"/>
</dbReference>
<dbReference type="InterPro" id="IPR006342">
    <property type="entry name" value="FkbM_mtfrase"/>
</dbReference>
<evidence type="ECO:0000256" key="2">
    <source>
        <dbReference type="ARBA" id="ARBA00022691"/>
    </source>
</evidence>
<keyword evidence="5" id="KW-1185">Reference proteome</keyword>
<feature type="domain" description="TRM5/TYW2-like methyltransferase" evidence="3">
    <location>
        <begin position="33"/>
        <end position="99"/>
    </location>
</feature>
<keyword evidence="1 4" id="KW-0808">Transferase</keyword>
<gene>
    <name evidence="4" type="ORF">D1867_00025</name>
</gene>
<dbReference type="NCBIfam" id="TIGR01444">
    <property type="entry name" value="fkbM_fam"/>
    <property type="match status" value="1"/>
</dbReference>
<evidence type="ECO:0000256" key="1">
    <source>
        <dbReference type="ARBA" id="ARBA00022679"/>
    </source>
</evidence>
<dbReference type="OrthoDB" id="40095at2157"/>
<organism evidence="4 5">
    <name type="scientific">Acidianus infernus</name>
    <dbReference type="NCBI Taxonomy" id="12915"/>
    <lineage>
        <taxon>Archaea</taxon>
        <taxon>Thermoproteota</taxon>
        <taxon>Thermoprotei</taxon>
        <taxon>Sulfolobales</taxon>
        <taxon>Sulfolobaceae</taxon>
        <taxon>Acidianus</taxon>
    </lineage>
</organism>
<dbReference type="RefSeq" id="WP_155862272.1">
    <property type="nucleotide sequence ID" value="NZ_WFIY01000001.1"/>
</dbReference>
<name>A0A6A9QEK6_ACIIN</name>
<sequence length="239" mass="27222">MIFTYGKTKLKVPEGYEYVYYATFIAAEWDFLKVKDMDTVLDAGAFIGDFTVKVARKAKEVVAVEPLPWAFKLLKENVEINNLKNVVLVNKALYDVDGVKLKIVDEGTGSRIGESGVEVDSVSVNSLGKFSVVKMDIEGAEGRVMKSGEWLDYVKQIAVELHGRENIEIIPHLLRERSFVIRFMTRGDLVRNTVRNALLHPISFIKAETRTKVVLKYFKRKYYVPALSGDEYKIVYGRR</sequence>
<dbReference type="PANTHER" id="PTHR34203">
    <property type="entry name" value="METHYLTRANSFERASE, FKBM FAMILY PROTEIN"/>
    <property type="match status" value="1"/>
</dbReference>
<keyword evidence="4" id="KW-0489">Methyltransferase</keyword>
<evidence type="ECO:0000313" key="4">
    <source>
        <dbReference type="EMBL" id="MUM63676.1"/>
    </source>
</evidence>
<dbReference type="Pfam" id="PF02475">
    <property type="entry name" value="TRM5-TYW2_MTfase"/>
    <property type="match status" value="1"/>
</dbReference>
<protein>
    <submittedName>
        <fullName evidence="4">FkbM family methyltransferase</fullName>
    </submittedName>
</protein>
<dbReference type="AlphaFoldDB" id="A0A6A9QEK6"/>
<dbReference type="EMBL" id="WFIY01000001">
    <property type="protein sequence ID" value="MUM63676.1"/>
    <property type="molecule type" value="Genomic_DNA"/>
</dbReference>
<reference evidence="4 5" key="1">
    <citation type="submission" date="2019-10" db="EMBL/GenBank/DDBJ databases">
        <title>Genome Sequences from Six Type Strain Members of the Archaeal Family Sulfolobaceae: Acidianus ambivalens, Acidianus infernus, Metallosphaera prunae, Stygiolobus azoricus, Sulfolobus metallicus, and Sulfurisphaera ohwakuensis.</title>
        <authorList>
            <person name="Counts J.A."/>
            <person name="Kelly R.M."/>
        </authorList>
    </citation>
    <scope>NUCLEOTIDE SEQUENCE [LARGE SCALE GENOMIC DNA]</scope>
    <source>
        <strain evidence="4 5">DSM 3191</strain>
    </source>
</reference>
<dbReference type="SUPFAM" id="SSF53335">
    <property type="entry name" value="S-adenosyl-L-methionine-dependent methyltransferases"/>
    <property type="match status" value="1"/>
</dbReference>
<accession>A0A6A9QEK6</accession>
<dbReference type="GO" id="GO:0032259">
    <property type="term" value="P:methylation"/>
    <property type="evidence" value="ECO:0007669"/>
    <property type="project" value="UniProtKB-KW"/>
</dbReference>
<comment type="caution">
    <text evidence="4">The sequence shown here is derived from an EMBL/GenBank/DDBJ whole genome shotgun (WGS) entry which is preliminary data.</text>
</comment>
<keyword evidence="2" id="KW-0949">S-adenosyl-L-methionine</keyword>
<proteinExistence type="predicted"/>
<dbReference type="Proteomes" id="UP000440125">
    <property type="component" value="Unassembled WGS sequence"/>
</dbReference>
<dbReference type="PANTHER" id="PTHR34203:SF15">
    <property type="entry name" value="SLL1173 PROTEIN"/>
    <property type="match status" value="1"/>
</dbReference>
<evidence type="ECO:0000259" key="3">
    <source>
        <dbReference type="Pfam" id="PF02475"/>
    </source>
</evidence>